<dbReference type="EMBL" id="CP001323">
    <property type="protein sequence ID" value="ACO61583.1"/>
    <property type="molecule type" value="Genomic_DNA"/>
</dbReference>
<reference evidence="10 11" key="1">
    <citation type="journal article" date="2009" name="Science">
        <title>Green evolution and dynamic adaptations revealed by genomes of the marine picoeukaryotes Micromonas.</title>
        <authorList>
            <person name="Worden A.Z."/>
            <person name="Lee J.H."/>
            <person name="Mock T."/>
            <person name="Rouze P."/>
            <person name="Simmons M.P."/>
            <person name="Aerts A.L."/>
            <person name="Allen A.E."/>
            <person name="Cuvelier M.L."/>
            <person name="Derelle E."/>
            <person name="Everett M.V."/>
            <person name="Foulon E."/>
            <person name="Grimwood J."/>
            <person name="Gundlach H."/>
            <person name="Henrissat B."/>
            <person name="Napoli C."/>
            <person name="McDonald S.M."/>
            <person name="Parker M.S."/>
            <person name="Rombauts S."/>
            <person name="Salamov A."/>
            <person name="Von Dassow P."/>
            <person name="Badger J.H."/>
            <person name="Coutinho P.M."/>
            <person name="Demir E."/>
            <person name="Dubchak I."/>
            <person name="Gentemann C."/>
            <person name="Eikrem W."/>
            <person name="Gready J.E."/>
            <person name="John U."/>
            <person name="Lanier W."/>
            <person name="Lindquist E.A."/>
            <person name="Lucas S."/>
            <person name="Mayer K.F."/>
            <person name="Moreau H."/>
            <person name="Not F."/>
            <person name="Otillar R."/>
            <person name="Panaud O."/>
            <person name="Pangilinan J."/>
            <person name="Paulsen I."/>
            <person name="Piegu B."/>
            <person name="Poliakov A."/>
            <person name="Robbens S."/>
            <person name="Schmutz J."/>
            <person name="Toulza E."/>
            <person name="Wyss T."/>
            <person name="Zelensky A."/>
            <person name="Zhou K."/>
            <person name="Armbrust E.V."/>
            <person name="Bhattacharya D."/>
            <person name="Goodenough U.W."/>
            <person name="Van de Peer Y."/>
            <person name="Grigoriev I.V."/>
        </authorList>
    </citation>
    <scope>NUCLEOTIDE SEQUENCE [LARGE SCALE GENOMIC DNA]</scope>
    <source>
        <strain evidence="11">RCC299 / NOUM17</strain>
    </source>
</reference>
<accession>C1DZD3</accession>
<dbReference type="SMART" id="SM00165">
    <property type="entry name" value="UBA"/>
    <property type="match status" value="1"/>
</dbReference>
<dbReference type="InParanoid" id="C1DZD3"/>
<dbReference type="InterPro" id="IPR015940">
    <property type="entry name" value="UBA"/>
</dbReference>
<evidence type="ECO:0000256" key="2">
    <source>
        <dbReference type="ARBA" id="ARBA00009136"/>
    </source>
</evidence>
<evidence type="ECO:0000256" key="4">
    <source>
        <dbReference type="ARBA" id="ARBA00022670"/>
    </source>
</evidence>
<evidence type="ECO:0000259" key="9">
    <source>
        <dbReference type="PROSITE" id="PS50053"/>
    </source>
</evidence>
<proteinExistence type="inferred from homology"/>
<dbReference type="AlphaFoldDB" id="C1DZD3"/>
<dbReference type="InterPro" id="IPR009060">
    <property type="entry name" value="UBA-like_sf"/>
</dbReference>
<dbReference type="Pfam" id="PF00240">
    <property type="entry name" value="ubiquitin"/>
    <property type="match status" value="1"/>
</dbReference>
<dbReference type="SUPFAM" id="SSF50630">
    <property type="entry name" value="Acid proteases"/>
    <property type="match status" value="1"/>
</dbReference>
<dbReference type="FunFam" id="2.40.70.10:FF:000005">
    <property type="entry name" value="DNA damage inducible 1 homolog 2"/>
    <property type="match status" value="1"/>
</dbReference>
<keyword evidence="3" id="KW-0963">Cytoplasm</keyword>
<evidence type="ECO:0000313" key="11">
    <source>
        <dbReference type="Proteomes" id="UP000002009"/>
    </source>
</evidence>
<dbReference type="GeneID" id="8241036"/>
<name>C1DZD3_MICCC</name>
<dbReference type="GO" id="GO:0006508">
    <property type="term" value="P:proteolysis"/>
    <property type="evidence" value="ECO:0007669"/>
    <property type="project" value="UniProtKB-KW"/>
</dbReference>
<dbReference type="Pfam" id="PF09668">
    <property type="entry name" value="Asp_protease"/>
    <property type="match status" value="1"/>
</dbReference>
<evidence type="ECO:0000256" key="5">
    <source>
        <dbReference type="ARBA" id="ARBA00022750"/>
    </source>
</evidence>
<evidence type="ECO:0008006" key="12">
    <source>
        <dbReference type="Google" id="ProtNLM"/>
    </source>
</evidence>
<evidence type="ECO:0000256" key="1">
    <source>
        <dbReference type="ARBA" id="ARBA00004496"/>
    </source>
</evidence>
<dbReference type="GO" id="GO:0004190">
    <property type="term" value="F:aspartic-type endopeptidase activity"/>
    <property type="evidence" value="ECO:0007669"/>
    <property type="project" value="UniProtKB-KW"/>
</dbReference>
<dbReference type="eggNOG" id="KOG0012">
    <property type="taxonomic scope" value="Eukaryota"/>
</dbReference>
<dbReference type="SUPFAM" id="SSF46934">
    <property type="entry name" value="UBA-like"/>
    <property type="match status" value="1"/>
</dbReference>
<dbReference type="RefSeq" id="XP_002500325.1">
    <property type="nucleotide sequence ID" value="XM_002500279.1"/>
</dbReference>
<comment type="similarity">
    <text evidence="2">Belongs to the DDI1 family.</text>
</comment>
<dbReference type="CDD" id="cd14309">
    <property type="entry name" value="UBA_scDdi1_like"/>
    <property type="match status" value="1"/>
</dbReference>
<dbReference type="InterPro" id="IPR021109">
    <property type="entry name" value="Peptidase_aspartic_dom_sf"/>
</dbReference>
<dbReference type="Gene3D" id="3.10.20.90">
    <property type="entry name" value="Phosphatidylinositol 3-kinase Catalytic Subunit, Chain A, domain 1"/>
    <property type="match status" value="1"/>
</dbReference>
<protein>
    <recommendedName>
        <fullName evidence="12">DNA damage-inducible protein 1</fullName>
    </recommendedName>
</protein>
<feature type="region of interest" description="Disordered" evidence="7">
    <location>
        <begin position="333"/>
        <end position="358"/>
    </location>
</feature>
<dbReference type="CDD" id="cd01796">
    <property type="entry name" value="Ubl_Ddi1_like"/>
    <property type="match status" value="1"/>
</dbReference>
<dbReference type="KEGG" id="mis:MICPUN_107637"/>
<evidence type="ECO:0000259" key="8">
    <source>
        <dbReference type="PROSITE" id="PS50030"/>
    </source>
</evidence>
<dbReference type="Gene3D" id="1.10.8.10">
    <property type="entry name" value="DNA helicase RuvA subunit, C-terminal domain"/>
    <property type="match status" value="1"/>
</dbReference>
<dbReference type="GO" id="GO:0005737">
    <property type="term" value="C:cytoplasm"/>
    <property type="evidence" value="ECO:0007669"/>
    <property type="project" value="UniProtKB-SubCell"/>
</dbReference>
<dbReference type="PANTHER" id="PTHR15397:SF3">
    <property type="entry name" value="DNA DAMAGE INDUCIBLE 1 HOMOLOG 2"/>
    <property type="match status" value="1"/>
</dbReference>
<dbReference type="InterPro" id="IPR033882">
    <property type="entry name" value="DDI1_N"/>
</dbReference>
<dbReference type="Gene3D" id="2.40.70.10">
    <property type="entry name" value="Acid Proteases"/>
    <property type="match status" value="1"/>
</dbReference>
<organism evidence="10 11">
    <name type="scientific">Micromonas commoda (strain RCC299 / NOUM17 / CCMP2709)</name>
    <name type="common">Picoplanktonic green alga</name>
    <dbReference type="NCBI Taxonomy" id="296587"/>
    <lineage>
        <taxon>Eukaryota</taxon>
        <taxon>Viridiplantae</taxon>
        <taxon>Chlorophyta</taxon>
        <taxon>Mamiellophyceae</taxon>
        <taxon>Mamiellales</taxon>
        <taxon>Mamiellaceae</taxon>
        <taxon>Micromonas</taxon>
    </lineage>
</organism>
<gene>
    <name evidence="10" type="ORF">MICPUN_107637</name>
</gene>
<dbReference type="CDD" id="cd05479">
    <property type="entry name" value="RP_DDI"/>
    <property type="match status" value="1"/>
</dbReference>
<dbReference type="PANTHER" id="PTHR15397">
    <property type="entry name" value="SODIUM-GLUCOSE COTRANSPORTER REGULATORY PROTEIN -RELATED"/>
    <property type="match status" value="1"/>
</dbReference>
<dbReference type="FunCoup" id="C1DZD3">
    <property type="interactions" value="1628"/>
</dbReference>
<feature type="domain" description="UBA" evidence="8">
    <location>
        <begin position="360"/>
        <end position="400"/>
    </location>
</feature>
<dbReference type="GO" id="GO:0031593">
    <property type="term" value="F:polyubiquitin modification-dependent protein binding"/>
    <property type="evidence" value="ECO:0007669"/>
    <property type="project" value="UniProtKB-ARBA"/>
</dbReference>
<dbReference type="InterPro" id="IPR000626">
    <property type="entry name" value="Ubiquitin-like_dom"/>
</dbReference>
<comment type="subcellular location">
    <subcellularLocation>
        <location evidence="1">Cytoplasm</location>
    </subcellularLocation>
</comment>
<dbReference type="Pfam" id="PF00627">
    <property type="entry name" value="UBA"/>
    <property type="match status" value="1"/>
</dbReference>
<evidence type="ECO:0000256" key="7">
    <source>
        <dbReference type="SAM" id="MobiDB-lite"/>
    </source>
</evidence>
<dbReference type="OMA" id="LYTADPF"/>
<dbReference type="SUPFAM" id="SSF54236">
    <property type="entry name" value="Ubiquitin-like"/>
    <property type="match status" value="1"/>
</dbReference>
<keyword evidence="5" id="KW-0064">Aspartyl protease</keyword>
<dbReference type="InterPro" id="IPR029071">
    <property type="entry name" value="Ubiquitin-like_domsf"/>
</dbReference>
<evidence type="ECO:0000256" key="3">
    <source>
        <dbReference type="ARBA" id="ARBA00022490"/>
    </source>
</evidence>
<evidence type="ECO:0000313" key="10">
    <source>
        <dbReference type="EMBL" id="ACO61583.1"/>
    </source>
</evidence>
<feature type="domain" description="Ubiquitin-like" evidence="9">
    <location>
        <begin position="1"/>
        <end position="75"/>
    </location>
</feature>
<dbReference type="SMART" id="SM00213">
    <property type="entry name" value="UBQ"/>
    <property type="match status" value="1"/>
</dbReference>
<dbReference type="Proteomes" id="UP000002009">
    <property type="component" value="Chromosome 2"/>
</dbReference>
<dbReference type="PROSITE" id="PS50053">
    <property type="entry name" value="UBIQUITIN_2"/>
    <property type="match status" value="1"/>
</dbReference>
<evidence type="ECO:0000256" key="6">
    <source>
        <dbReference type="ARBA" id="ARBA00022801"/>
    </source>
</evidence>
<keyword evidence="11" id="KW-1185">Reference proteome</keyword>
<dbReference type="InterPro" id="IPR019103">
    <property type="entry name" value="Peptidase_aspartic_DDI1-type"/>
</dbReference>
<sequence length="400" mass="42511">MKLVVATEDDQIVNVEVDPGTEVENLKAILQAETDVPTGDQILMAGGKVVQSGTLSGNGLGDNDVVMLIKKQAAGAGAGAGASGGNPLAVNPSDGSAVNPGEYIRFLKGDAAQLSQIAQVLPELHSAVMRDDHAEFQKILRLLHQKKMEQEARRKAEIDLLNADPFDMEAQRKIQEMIDQSNVNENYEMAMENTPEAFGSVIMLYVDMEVNGHPLKAFVDSGAQMTIMSLGCAQRLGLERLIDKRWQGVAKGVGTQKIIGRVHQAPIKVADKHLACAITVLEKEQDMDFLLGLDMLKRHQCCIDLEKNELRVGSAGVSLPFLGEADLPAHARPQNFEEQPPTPTPAGGGAGADAAPAAAGGNDAKIAKLMELGFPKEQCEQALSAAGGNEEHAAAILFGG</sequence>
<dbReference type="PROSITE" id="PS50030">
    <property type="entry name" value="UBA"/>
    <property type="match status" value="1"/>
</dbReference>
<keyword evidence="6" id="KW-0378">Hydrolase</keyword>
<keyword evidence="4" id="KW-0645">Protease</keyword>
<dbReference type="OrthoDB" id="1047367at2759"/>
<dbReference type="STRING" id="296587.C1DZD3"/>